<gene>
    <name evidence="3" type="ORF">L227DRAFT_551709</name>
</gene>
<dbReference type="InterPro" id="IPR011009">
    <property type="entry name" value="Kinase-like_dom_sf"/>
</dbReference>
<dbReference type="EMBL" id="ML122279">
    <property type="protein sequence ID" value="RPD57769.1"/>
    <property type="molecule type" value="Genomic_DNA"/>
</dbReference>
<dbReference type="Proteomes" id="UP000313359">
    <property type="component" value="Unassembled WGS sequence"/>
</dbReference>
<dbReference type="Gene3D" id="1.10.510.10">
    <property type="entry name" value="Transferase(Phosphotransferase) domain 1"/>
    <property type="match status" value="1"/>
</dbReference>
<dbReference type="PROSITE" id="PS00109">
    <property type="entry name" value="PROTEIN_KINASE_TYR"/>
    <property type="match status" value="1"/>
</dbReference>
<dbReference type="OrthoDB" id="2739517at2759"/>
<evidence type="ECO:0000313" key="3">
    <source>
        <dbReference type="EMBL" id="RPD57769.1"/>
    </source>
</evidence>
<evidence type="ECO:0000256" key="1">
    <source>
        <dbReference type="SAM" id="MobiDB-lite"/>
    </source>
</evidence>
<feature type="compositionally biased region" description="Low complexity" evidence="1">
    <location>
        <begin position="728"/>
        <end position="744"/>
    </location>
</feature>
<dbReference type="PANTHER" id="PTHR38248">
    <property type="entry name" value="FUNK1 6"/>
    <property type="match status" value="1"/>
</dbReference>
<organism evidence="3 4">
    <name type="scientific">Lentinus tigrinus ALCF2SS1-6</name>
    <dbReference type="NCBI Taxonomy" id="1328759"/>
    <lineage>
        <taxon>Eukaryota</taxon>
        <taxon>Fungi</taxon>
        <taxon>Dikarya</taxon>
        <taxon>Basidiomycota</taxon>
        <taxon>Agaricomycotina</taxon>
        <taxon>Agaricomycetes</taxon>
        <taxon>Polyporales</taxon>
        <taxon>Polyporaceae</taxon>
        <taxon>Lentinus</taxon>
    </lineage>
</organism>
<name>A0A5C2S4C7_9APHY</name>
<feature type="region of interest" description="Disordered" evidence="1">
    <location>
        <begin position="701"/>
        <end position="764"/>
    </location>
</feature>
<reference evidence="3" key="1">
    <citation type="journal article" date="2018" name="Genome Biol. Evol.">
        <title>Genomics and development of Lentinus tigrinus, a white-rot wood-decaying mushroom with dimorphic fruiting bodies.</title>
        <authorList>
            <person name="Wu B."/>
            <person name="Xu Z."/>
            <person name="Knudson A."/>
            <person name="Carlson A."/>
            <person name="Chen N."/>
            <person name="Kovaka S."/>
            <person name="LaButti K."/>
            <person name="Lipzen A."/>
            <person name="Pennachio C."/>
            <person name="Riley R."/>
            <person name="Schakwitz W."/>
            <person name="Umezawa K."/>
            <person name="Ohm R.A."/>
            <person name="Grigoriev I.V."/>
            <person name="Nagy L.G."/>
            <person name="Gibbons J."/>
            <person name="Hibbett D."/>
        </authorList>
    </citation>
    <scope>NUCLEOTIDE SEQUENCE [LARGE SCALE GENOMIC DNA]</scope>
    <source>
        <strain evidence="3">ALCF2SS1-6</strain>
    </source>
</reference>
<dbReference type="Pfam" id="PF17667">
    <property type="entry name" value="Pkinase_fungal"/>
    <property type="match status" value="1"/>
</dbReference>
<feature type="region of interest" description="Disordered" evidence="1">
    <location>
        <begin position="122"/>
        <end position="144"/>
    </location>
</feature>
<proteinExistence type="predicted"/>
<feature type="region of interest" description="Disordered" evidence="1">
    <location>
        <begin position="76"/>
        <end position="105"/>
    </location>
</feature>
<accession>A0A5C2S4C7</accession>
<feature type="domain" description="Fungal-type protein kinase" evidence="2">
    <location>
        <begin position="138"/>
        <end position="515"/>
    </location>
</feature>
<dbReference type="GO" id="GO:0004672">
    <property type="term" value="F:protein kinase activity"/>
    <property type="evidence" value="ECO:0007669"/>
    <property type="project" value="InterPro"/>
</dbReference>
<evidence type="ECO:0000259" key="2">
    <source>
        <dbReference type="Pfam" id="PF17667"/>
    </source>
</evidence>
<dbReference type="InterPro" id="IPR008266">
    <property type="entry name" value="Tyr_kinase_AS"/>
</dbReference>
<dbReference type="SUPFAM" id="SSF56112">
    <property type="entry name" value="Protein kinase-like (PK-like)"/>
    <property type="match status" value="1"/>
</dbReference>
<feature type="compositionally biased region" description="Basic and acidic residues" evidence="1">
    <location>
        <begin position="747"/>
        <end position="756"/>
    </location>
</feature>
<dbReference type="InterPro" id="IPR040976">
    <property type="entry name" value="Pkinase_fungal"/>
</dbReference>
<dbReference type="AlphaFoldDB" id="A0A5C2S4C7"/>
<evidence type="ECO:0000313" key="4">
    <source>
        <dbReference type="Proteomes" id="UP000313359"/>
    </source>
</evidence>
<sequence length="764" mass="86071">MHKKITILSFDDFMKEFVPSPPTRQSLRIAKKSSCINIFSEMDTAKNEEEMYNSIPDALNKPGLCPDFTFVATPGKVDKADPTRQSVDLGMYPSTSAPKRPSDGSHARIDWSLVDIPIECKNHPTEEDPFDDDAPNSEPTAESRKAALGQILSYAELVFKYQQRTRLFMVDFLGDFVRLIHVDHGGLYATQKFNYKEEGEKVAEFFWRYSRMTPAQRGHDPTAVRIPHDSPLGLEMQRMAKMRGNDIKERDYVRAAFEKSLDRKWPWWCLNVPVVEDEGTQKEKHFTRKFLVGKPHFQAPGVAGRATRGYVALPLNASNQVKGPFVYLKDAWRVVREGIEQEGSILAELNQLKIENVPTLLYHGDIPGQATISQDIWATYHPNDKGCPLKLHQHYRLVVKEVGKPLEQFRNGFELVWALFCCIEAHQAAHEHGIIHRDISAGNILLWYDPKNGWVGMLNDWELSKRVPASDVASGGRQPDRTGTWQFMSAHALNDRFRPIVVADELEAFLHVLLYYAIRFLSHNCTAVGQFLHLYFDDYTDGNGQFNCGQMKYGAMRTGVIDLALLRSKSEEDKGKKSAVEPLRFYKPGSTAKHPIQTILEALLLWFNAYYALDNAQAEEADDSGSPSPQDSGLPEFPKGFFAKEKIYAKSDSAKPASLNAPPPTTATVRVQKATPIDSDADKVQTHAAMLSLLMHELRQRENWSANDKGPDKRPKKGYKHPKDPIPASSTQLSLASGTTGTTGTKRKADRDENPRTPKKQSKA</sequence>
<dbReference type="PANTHER" id="PTHR38248:SF2">
    <property type="entry name" value="FUNK1 11"/>
    <property type="match status" value="1"/>
</dbReference>
<protein>
    <recommendedName>
        <fullName evidence="2">Fungal-type protein kinase domain-containing protein</fullName>
    </recommendedName>
</protein>
<keyword evidence="4" id="KW-1185">Reference proteome</keyword>